<dbReference type="HOGENOM" id="CLU_525667_0_0_10"/>
<protein>
    <submittedName>
        <fullName evidence="2">ADP-ribosylation/Crystallin J1</fullName>
    </submittedName>
</protein>
<dbReference type="SUPFAM" id="SSF101478">
    <property type="entry name" value="ADP-ribosylglycohydrolase"/>
    <property type="match status" value="1"/>
</dbReference>
<dbReference type="Gene3D" id="1.10.4080.10">
    <property type="entry name" value="ADP-ribosylation/Crystallin J1"/>
    <property type="match status" value="1"/>
</dbReference>
<name>F8NCA1_9BACT</name>
<dbReference type="InterPro" id="IPR005502">
    <property type="entry name" value="Ribosyl_crysJ1"/>
</dbReference>
<dbReference type="InterPro" id="IPR036705">
    <property type="entry name" value="Ribosyl_crysJ1_sf"/>
</dbReference>
<feature type="signal peptide" evidence="1">
    <location>
        <begin position="1"/>
        <end position="21"/>
    </location>
</feature>
<dbReference type="OrthoDB" id="9761704at2"/>
<proteinExistence type="predicted"/>
<dbReference type="STRING" id="688246.Premu_2720"/>
<feature type="chain" id="PRO_5003375864" evidence="1">
    <location>
        <begin position="22"/>
        <end position="512"/>
    </location>
</feature>
<gene>
    <name evidence="2" type="ORF">Premu_2720</name>
</gene>
<evidence type="ECO:0000313" key="3">
    <source>
        <dbReference type="Proteomes" id="UP000002772"/>
    </source>
</evidence>
<dbReference type="RefSeq" id="WP_007576055.1">
    <property type="nucleotide sequence ID" value="NZ_BPTS01000002.1"/>
</dbReference>
<keyword evidence="1" id="KW-0732">Signal</keyword>
<accession>F8NCA1</accession>
<sequence>MKKSFVLTIILLLTNSIVSLAQLQYGKDYTLDENMLLDKIKGGWTGQTIGCTYGGPTEFRYKGGIIPNEEPIPWYDEYCKDIFLEDPGLYDDVYMDLTALQVMQRDGILAPASHYAHDFANAKYKLWHANQAMRYNVLHGVMPPESGNWKHNPHADDIDFQIESDFIGMICPGMPNTAAALADTVGHVMNYGDGWYGGVFTAAMYTFAFVSQDIPTIIHEALRTIPTNTGFHNIISFVLTYWRQHPEDWTLCWLEVQKRFAFEKGCPEGVFNGFNIDAKMNAAFCVIGLLYGGGDFFRTMDIATRCGNDSDCNPATAAGILGVIYGWKNIPYKFSHGIDLCENYDFPYTNTSLSKVYGINLDLLGQVIKSNGGKVKGSKYIFKLQEPKQVKYEQSFEGCKPVEKMVTKFCIDPIRSFDFTGTGCVLMGNVREADSGGDPNYVAKLVAYIDGVKTEDIDMPFDYITRKYDIFYKYEIPRGKHQLKIEWLNPDRHFAVQCGGFVVYDSDNMPSK</sequence>
<keyword evidence="3" id="KW-1185">Reference proteome</keyword>
<dbReference type="Pfam" id="PF03747">
    <property type="entry name" value="ADP_ribosyl_GH"/>
    <property type="match status" value="1"/>
</dbReference>
<organism evidence="2 3">
    <name type="scientific">Hallella multisaccharivorax DSM 17128</name>
    <dbReference type="NCBI Taxonomy" id="688246"/>
    <lineage>
        <taxon>Bacteria</taxon>
        <taxon>Pseudomonadati</taxon>
        <taxon>Bacteroidota</taxon>
        <taxon>Bacteroidia</taxon>
        <taxon>Bacteroidales</taxon>
        <taxon>Prevotellaceae</taxon>
        <taxon>Hallella</taxon>
    </lineage>
</organism>
<evidence type="ECO:0000256" key="1">
    <source>
        <dbReference type="SAM" id="SignalP"/>
    </source>
</evidence>
<dbReference type="eggNOG" id="COG1397">
    <property type="taxonomic scope" value="Bacteria"/>
</dbReference>
<dbReference type="AlphaFoldDB" id="F8NCA1"/>
<evidence type="ECO:0000313" key="2">
    <source>
        <dbReference type="EMBL" id="EGN58072.1"/>
    </source>
</evidence>
<dbReference type="Proteomes" id="UP000002772">
    <property type="component" value="Unassembled WGS sequence"/>
</dbReference>
<dbReference type="EMBL" id="GL945017">
    <property type="protein sequence ID" value="EGN58072.1"/>
    <property type="molecule type" value="Genomic_DNA"/>
</dbReference>
<reference evidence="3" key="1">
    <citation type="journal article" date="2011" name="Stand. Genomic Sci.">
        <title>Non-contiguous finished genome sequence of the opportunistic oral pathogen Prevotella multisaccharivorax type strain (PPPA20).</title>
        <authorList>
            <person name="Pati A."/>
            <person name="Gronow S."/>
            <person name="Lu M."/>
            <person name="Lapidus A."/>
            <person name="Nolan M."/>
            <person name="Lucas S."/>
            <person name="Hammon N."/>
            <person name="Deshpande S."/>
            <person name="Cheng J.F."/>
            <person name="Tapia R."/>
            <person name="Han C."/>
            <person name="Goodwin L."/>
            <person name="Pitluck S."/>
            <person name="Liolios K."/>
            <person name="Pagani I."/>
            <person name="Mavromatis K."/>
            <person name="Mikhailova N."/>
            <person name="Huntemann M."/>
            <person name="Chen A."/>
            <person name="Palaniappan K."/>
            <person name="Land M."/>
            <person name="Hauser L."/>
            <person name="Detter J.C."/>
            <person name="Brambilla E.M."/>
            <person name="Rohde M."/>
            <person name="Goker M."/>
            <person name="Woyke T."/>
            <person name="Bristow J."/>
            <person name="Eisen J.A."/>
            <person name="Markowitz V."/>
            <person name="Hugenholtz P."/>
            <person name="Kyrpides N.C."/>
            <person name="Klenk H.P."/>
            <person name="Ivanova N."/>
        </authorList>
    </citation>
    <scope>NUCLEOTIDE SEQUENCE [LARGE SCALE GENOMIC DNA]</scope>
    <source>
        <strain evidence="3">DSM 17128</strain>
    </source>
</reference>